<dbReference type="AlphaFoldDB" id="A0A2W2B292"/>
<proteinExistence type="predicted"/>
<dbReference type="Proteomes" id="UP000248745">
    <property type="component" value="Unassembled WGS sequence"/>
</dbReference>
<name>A0A2W2B292_9BACT</name>
<dbReference type="InterPro" id="IPR020835">
    <property type="entry name" value="Catalase_sf"/>
</dbReference>
<reference evidence="1 2" key="1">
    <citation type="submission" date="2018-06" db="EMBL/GenBank/DDBJ databases">
        <title>Mucibacter soli gen. nov., sp. nov., a new member of the family Chitinophagaceae producing mucin.</title>
        <authorList>
            <person name="Kim M.-K."/>
            <person name="Park S."/>
            <person name="Kim T.-S."/>
            <person name="Joung Y."/>
            <person name="Han J.-H."/>
            <person name="Kim S.B."/>
        </authorList>
    </citation>
    <scope>NUCLEOTIDE SEQUENCE [LARGE SCALE GENOMIC DNA]</scope>
    <source>
        <strain evidence="1 2">R1-15</strain>
    </source>
</reference>
<dbReference type="Gene3D" id="2.40.180.10">
    <property type="entry name" value="Catalase core domain"/>
    <property type="match status" value="1"/>
</dbReference>
<dbReference type="PANTHER" id="PTHR36195">
    <property type="entry name" value="DOMAIN PROTEIN, PUTATIVE (AFU_ORTHOLOGUE AFUA_5G01990)-RELATED-RELATED"/>
    <property type="match status" value="1"/>
</dbReference>
<dbReference type="GO" id="GO:0020037">
    <property type="term" value="F:heme binding"/>
    <property type="evidence" value="ECO:0007669"/>
    <property type="project" value="InterPro"/>
</dbReference>
<gene>
    <name evidence="1" type="ORF">DN068_02050</name>
</gene>
<dbReference type="SUPFAM" id="SSF56634">
    <property type="entry name" value="Heme-dependent catalase-like"/>
    <property type="match status" value="1"/>
</dbReference>
<comment type="caution">
    <text evidence="1">The sequence shown here is derived from an EMBL/GenBank/DDBJ whole genome shotgun (WGS) entry which is preliminary data.</text>
</comment>
<sequence length="329" mass="36983">MAPKPTLGTEYPQPNEARDTQEIIDTIINHLKRVYAPGKTKRQFHAKAHGLVEATFTVNADLPQHLQYGILQPGKSYKAWIRFSNGNTKVVDDRKADLRGMAIKLLDVPGEMLIQDERMPQSQDFLLVSYPTLMAPNVAAFKKSIKAVCGGMAGMALFALNPGNWPVLIRTLQSMKKTNSLLSLQFWSVSPSRLGTKDQAVKYSVIPVTPPVNSRTDKSDKNFLRADLQQTLDNQDFSFHFMIQMQEDAVRMPIEDPCVAWDSPFQKVAVITIPKQDFANESRDSFGENLTFSPWHCLTTHQPLGGIARARKLAYHAISLFRLKQNNVT</sequence>
<dbReference type="RefSeq" id="WP_110997222.1">
    <property type="nucleotide sequence ID" value="NZ_QKTW01000003.1"/>
</dbReference>
<keyword evidence="2" id="KW-1185">Reference proteome</keyword>
<protein>
    <recommendedName>
        <fullName evidence="3">Catalase</fullName>
    </recommendedName>
</protein>
<evidence type="ECO:0000313" key="2">
    <source>
        <dbReference type="Proteomes" id="UP000248745"/>
    </source>
</evidence>
<evidence type="ECO:0008006" key="3">
    <source>
        <dbReference type="Google" id="ProtNLM"/>
    </source>
</evidence>
<dbReference type="OrthoDB" id="336698at2"/>
<accession>A0A2W2B292</accession>
<evidence type="ECO:0000313" key="1">
    <source>
        <dbReference type="EMBL" id="PZF74384.1"/>
    </source>
</evidence>
<dbReference type="CDD" id="cd08152">
    <property type="entry name" value="y4iL_like"/>
    <property type="match status" value="1"/>
</dbReference>
<dbReference type="EMBL" id="QKTW01000003">
    <property type="protein sequence ID" value="PZF74384.1"/>
    <property type="molecule type" value="Genomic_DNA"/>
</dbReference>
<organism evidence="1 2">
    <name type="scientific">Taibaiella soli</name>
    <dbReference type="NCBI Taxonomy" id="1649169"/>
    <lineage>
        <taxon>Bacteria</taxon>
        <taxon>Pseudomonadati</taxon>
        <taxon>Bacteroidota</taxon>
        <taxon>Chitinophagia</taxon>
        <taxon>Chitinophagales</taxon>
        <taxon>Chitinophagaceae</taxon>
        <taxon>Taibaiella</taxon>
    </lineage>
</organism>
<dbReference type="PANTHER" id="PTHR36195:SF4">
    <property type="entry name" value="DOMAIN PROTEIN, PUTATIVE (AFU_ORTHOLOGUE AFUA_5G01990)-RELATED"/>
    <property type="match status" value="1"/>
</dbReference>